<evidence type="ECO:0000256" key="3">
    <source>
        <dbReference type="ARBA" id="ARBA00023015"/>
    </source>
</evidence>
<dbReference type="InterPro" id="IPR051446">
    <property type="entry name" value="HTH_trans_reg/aminotransferase"/>
</dbReference>
<reference evidence="7 8" key="1">
    <citation type="submission" date="2024-08" db="EMBL/GenBank/DDBJ databases">
        <title>Sulfate-reducing bacteria isolated from formation water of the oil field in Kazakhstan and description of Pseudodesulfovibrio sp.</title>
        <authorList>
            <person name="Bidzhieva S.K."/>
            <person name="Tourova T.P."/>
            <person name="Grouzdev D.S."/>
            <person name="Beletsky A.V."/>
            <person name="Sokolova D.S."/>
            <person name="Samigullina S.R."/>
            <person name="Poltaraus A.B."/>
            <person name="Avtukh A.N."/>
            <person name="Tereshina V.M."/>
            <person name="Zhaparov N.S."/>
            <person name="Mardanov A.V."/>
            <person name="Nazina T.N."/>
        </authorList>
    </citation>
    <scope>NUCLEOTIDE SEQUENCE [LARGE SCALE GENOMIC DNA]</scope>
    <source>
        <strain evidence="7 8">9FUS</strain>
    </source>
</reference>
<evidence type="ECO:0000256" key="2">
    <source>
        <dbReference type="ARBA" id="ARBA00022898"/>
    </source>
</evidence>
<dbReference type="InterPro" id="IPR015421">
    <property type="entry name" value="PyrdxlP-dep_Trfase_major"/>
</dbReference>
<dbReference type="InterPro" id="IPR036390">
    <property type="entry name" value="WH_DNA-bd_sf"/>
</dbReference>
<organism evidence="7 8">
    <name type="scientific">Pseudodesulfovibrio karagichevae</name>
    <dbReference type="NCBI Taxonomy" id="3239305"/>
    <lineage>
        <taxon>Bacteria</taxon>
        <taxon>Pseudomonadati</taxon>
        <taxon>Thermodesulfobacteriota</taxon>
        <taxon>Desulfovibrionia</taxon>
        <taxon>Desulfovibrionales</taxon>
        <taxon>Desulfovibrionaceae</taxon>
    </lineage>
</organism>
<dbReference type="SUPFAM" id="SSF46785">
    <property type="entry name" value="Winged helix' DNA-binding domain"/>
    <property type="match status" value="1"/>
</dbReference>
<dbReference type="InterPro" id="IPR004839">
    <property type="entry name" value="Aminotransferase_I/II_large"/>
</dbReference>
<dbReference type="CDD" id="cd00609">
    <property type="entry name" value="AAT_like"/>
    <property type="match status" value="1"/>
</dbReference>
<dbReference type="Gene3D" id="3.40.640.10">
    <property type="entry name" value="Type I PLP-dependent aspartate aminotransferase-like (Major domain)"/>
    <property type="match status" value="1"/>
</dbReference>
<dbReference type="SMART" id="SM00345">
    <property type="entry name" value="HTH_GNTR"/>
    <property type="match status" value="1"/>
</dbReference>
<dbReference type="Gene3D" id="3.90.1150.10">
    <property type="entry name" value="Aspartate Aminotransferase, domain 1"/>
    <property type="match status" value="1"/>
</dbReference>
<name>A0ABV4K522_9BACT</name>
<evidence type="ECO:0000256" key="5">
    <source>
        <dbReference type="ARBA" id="ARBA00023163"/>
    </source>
</evidence>
<evidence type="ECO:0000256" key="1">
    <source>
        <dbReference type="ARBA" id="ARBA00005384"/>
    </source>
</evidence>
<dbReference type="Pfam" id="PF00392">
    <property type="entry name" value="GntR"/>
    <property type="match status" value="1"/>
</dbReference>
<dbReference type="GO" id="GO:0008483">
    <property type="term" value="F:transaminase activity"/>
    <property type="evidence" value="ECO:0007669"/>
    <property type="project" value="UniProtKB-KW"/>
</dbReference>
<dbReference type="InterPro" id="IPR000524">
    <property type="entry name" value="Tscrpt_reg_HTH_GntR"/>
</dbReference>
<dbReference type="PANTHER" id="PTHR46577">
    <property type="entry name" value="HTH-TYPE TRANSCRIPTIONAL REGULATORY PROTEIN GABR"/>
    <property type="match status" value="1"/>
</dbReference>
<keyword evidence="8" id="KW-1185">Reference proteome</keyword>
<dbReference type="EMBL" id="JBGLYH010000031">
    <property type="protein sequence ID" value="MEZ7197396.1"/>
    <property type="molecule type" value="Genomic_DNA"/>
</dbReference>
<dbReference type="SUPFAM" id="SSF53383">
    <property type="entry name" value="PLP-dependent transferases"/>
    <property type="match status" value="1"/>
</dbReference>
<dbReference type="RefSeq" id="WP_371386913.1">
    <property type="nucleotide sequence ID" value="NZ_JBGLYH010000031.1"/>
</dbReference>
<evidence type="ECO:0000256" key="4">
    <source>
        <dbReference type="ARBA" id="ARBA00023125"/>
    </source>
</evidence>
<keyword evidence="5" id="KW-0804">Transcription</keyword>
<dbReference type="PANTHER" id="PTHR46577:SF2">
    <property type="entry name" value="TRANSCRIPTIONAL REGULATORY PROTEIN"/>
    <property type="match status" value="1"/>
</dbReference>
<dbReference type="InterPro" id="IPR015422">
    <property type="entry name" value="PyrdxlP-dep_Trfase_small"/>
</dbReference>
<comment type="caution">
    <text evidence="7">The sequence shown here is derived from an EMBL/GenBank/DDBJ whole genome shotgun (WGS) entry which is preliminary data.</text>
</comment>
<keyword evidence="7" id="KW-0808">Transferase</keyword>
<keyword evidence="2" id="KW-0663">Pyridoxal phosphate</keyword>
<dbReference type="PROSITE" id="PS50949">
    <property type="entry name" value="HTH_GNTR"/>
    <property type="match status" value="1"/>
</dbReference>
<gene>
    <name evidence="7" type="ORF">AB6M95_11590</name>
</gene>
<dbReference type="Proteomes" id="UP001568698">
    <property type="component" value="Unassembled WGS sequence"/>
</dbReference>
<dbReference type="Gene3D" id="1.10.10.10">
    <property type="entry name" value="Winged helix-like DNA-binding domain superfamily/Winged helix DNA-binding domain"/>
    <property type="match status" value="1"/>
</dbReference>
<sequence>METYRYRTVEKNVMSMIDAGALGLGDKLPSLRSLSTKLGVSVSTVNQAYLELERKGVIEARARSGFFVRRKSKRLPRTETAPTPMAQPRPVTRIGLIQSVLESVGAADRVALDVIAPGPQRMPLRELGRITAAMVRAEPERAMGYAPIPGDPKLIRQIAYRSMEFGIPAEPDDPLITAGCMEALYLSLRSVCRRGDTVLIQSPTYYCFLQLLETLGLRAIEVPSDPEHGVSPAELARALKTFDIAACVLAPNFNNPDSSLTPDEAKREIVDMLARRDIPLVEDDVYTDLHFGPKRPGTFKQFDRKGLVLLCSSFSKTIAPGFRVGWMLPGRYRQKALEIKATTNVSSSAPAQMAIAEYLRQGRLERHLKKLRTDLERQMDTMQLHLGRHFPAGTRVTHPVGGAVLWLELPKSVDSVELFFQARAEGVGIAPGAIFSTQDKFANYIRLSCGCPWTDELEQGVRTLSRLAGSMCRS</sequence>
<dbReference type="InterPro" id="IPR015424">
    <property type="entry name" value="PyrdxlP-dep_Trfase"/>
</dbReference>
<evidence type="ECO:0000313" key="7">
    <source>
        <dbReference type="EMBL" id="MEZ7197396.1"/>
    </source>
</evidence>
<dbReference type="CDD" id="cd07377">
    <property type="entry name" value="WHTH_GntR"/>
    <property type="match status" value="1"/>
</dbReference>
<protein>
    <submittedName>
        <fullName evidence="7">PLP-dependent aminotransferase family protein</fullName>
    </submittedName>
</protein>
<feature type="domain" description="HTH gntR-type" evidence="6">
    <location>
        <begin position="3"/>
        <end position="71"/>
    </location>
</feature>
<keyword evidence="4" id="KW-0238">DNA-binding</keyword>
<dbReference type="InterPro" id="IPR036388">
    <property type="entry name" value="WH-like_DNA-bd_sf"/>
</dbReference>
<keyword evidence="7" id="KW-0032">Aminotransferase</keyword>
<keyword evidence="3" id="KW-0805">Transcription regulation</keyword>
<accession>A0ABV4K522</accession>
<dbReference type="Pfam" id="PF00155">
    <property type="entry name" value="Aminotran_1_2"/>
    <property type="match status" value="1"/>
</dbReference>
<evidence type="ECO:0000313" key="8">
    <source>
        <dbReference type="Proteomes" id="UP001568698"/>
    </source>
</evidence>
<comment type="similarity">
    <text evidence="1">In the C-terminal section; belongs to the class-I pyridoxal-phosphate-dependent aminotransferase family.</text>
</comment>
<evidence type="ECO:0000259" key="6">
    <source>
        <dbReference type="PROSITE" id="PS50949"/>
    </source>
</evidence>
<proteinExistence type="inferred from homology"/>